<dbReference type="KEGG" id="bman:114245803"/>
<proteinExistence type="predicted"/>
<dbReference type="InterPro" id="IPR012934">
    <property type="entry name" value="Znf_AD"/>
</dbReference>
<dbReference type="AlphaFoldDB" id="A0A6J2JYK4"/>
<dbReference type="PROSITE" id="PS51915">
    <property type="entry name" value="ZAD"/>
    <property type="match status" value="1"/>
</dbReference>
<dbReference type="Proteomes" id="UP000504629">
    <property type="component" value="Unplaced"/>
</dbReference>
<dbReference type="GeneID" id="114245803"/>
<dbReference type="Gene3D" id="3.40.1800.20">
    <property type="match status" value="1"/>
</dbReference>
<gene>
    <name evidence="4" type="primary">LOC114245803</name>
</gene>
<protein>
    <submittedName>
        <fullName evidence="4">Uncharacterized protein LOC114245803</fullName>
    </submittedName>
</protein>
<evidence type="ECO:0000313" key="4">
    <source>
        <dbReference type="RefSeq" id="XP_028033892.1"/>
    </source>
</evidence>
<evidence type="ECO:0000313" key="3">
    <source>
        <dbReference type="Proteomes" id="UP000504629"/>
    </source>
</evidence>
<dbReference type="RefSeq" id="XP_028033892.1">
    <property type="nucleotide sequence ID" value="XM_028178091.1"/>
</dbReference>
<feature type="binding site" evidence="1">
    <location>
        <position position="17"/>
    </location>
    <ligand>
        <name>Zn(2+)</name>
        <dbReference type="ChEBI" id="CHEBI:29105"/>
    </ligand>
</feature>
<evidence type="ECO:0000256" key="1">
    <source>
        <dbReference type="PROSITE-ProRule" id="PRU01263"/>
    </source>
</evidence>
<keyword evidence="1" id="KW-0862">Zinc</keyword>
<keyword evidence="1" id="KW-0863">Zinc-finger</keyword>
<evidence type="ECO:0000259" key="2">
    <source>
        <dbReference type="PROSITE" id="PS51915"/>
    </source>
</evidence>
<keyword evidence="3" id="KW-1185">Reference proteome</keyword>
<feature type="binding site" evidence="1">
    <location>
        <position position="14"/>
    </location>
    <ligand>
        <name>Zn(2+)</name>
        <dbReference type="ChEBI" id="CHEBI:29105"/>
    </ligand>
</feature>
<dbReference type="OrthoDB" id="6600346at2759"/>
<feature type="binding site" evidence="1">
    <location>
        <position position="60"/>
    </location>
    <ligand>
        <name>Zn(2+)</name>
        <dbReference type="ChEBI" id="CHEBI:29105"/>
    </ligand>
</feature>
<dbReference type="SUPFAM" id="SSF57716">
    <property type="entry name" value="Glucocorticoid receptor-like (DNA-binding domain)"/>
    <property type="match status" value="1"/>
</dbReference>
<feature type="binding site" evidence="1">
    <location>
        <position position="63"/>
    </location>
    <ligand>
        <name>Zn(2+)</name>
        <dbReference type="ChEBI" id="CHEBI:29105"/>
    </ligand>
</feature>
<dbReference type="GO" id="GO:0005634">
    <property type="term" value="C:nucleus"/>
    <property type="evidence" value="ECO:0007669"/>
    <property type="project" value="InterPro"/>
</dbReference>
<sequence>MGSLDRAILTGFICRLCSEMHRIVIHIYGEEGIRLCISEKISRYLTINISRADPLPKTICKNCLERLEKQHKLVMVMENAANMLKGRKTRAAKSETKQ</sequence>
<name>A0A6J2JYK4_BOMMA</name>
<dbReference type="PANTHER" id="PTHR39942">
    <property type="entry name" value="BCDNA.LD26519-RELATED"/>
    <property type="match status" value="1"/>
</dbReference>
<accession>A0A6J2JYK4</accession>
<reference evidence="4" key="1">
    <citation type="submission" date="2025-08" db="UniProtKB">
        <authorList>
            <consortium name="RefSeq"/>
        </authorList>
    </citation>
    <scope>IDENTIFICATION</scope>
    <source>
        <tissue evidence="4">Silk gland</tissue>
    </source>
</reference>
<organism evidence="3 4">
    <name type="scientific">Bombyx mandarina</name>
    <name type="common">Wild silk moth</name>
    <name type="synonym">Wild silkworm</name>
    <dbReference type="NCBI Taxonomy" id="7092"/>
    <lineage>
        <taxon>Eukaryota</taxon>
        <taxon>Metazoa</taxon>
        <taxon>Ecdysozoa</taxon>
        <taxon>Arthropoda</taxon>
        <taxon>Hexapoda</taxon>
        <taxon>Insecta</taxon>
        <taxon>Pterygota</taxon>
        <taxon>Neoptera</taxon>
        <taxon>Endopterygota</taxon>
        <taxon>Lepidoptera</taxon>
        <taxon>Glossata</taxon>
        <taxon>Ditrysia</taxon>
        <taxon>Bombycoidea</taxon>
        <taxon>Bombycidae</taxon>
        <taxon>Bombycinae</taxon>
        <taxon>Bombyx</taxon>
    </lineage>
</organism>
<dbReference type="PANTHER" id="PTHR39942:SF1">
    <property type="entry name" value="BCDNA.LD26519-RELATED"/>
    <property type="match status" value="1"/>
</dbReference>
<dbReference type="Pfam" id="PF07776">
    <property type="entry name" value="zf-AD"/>
    <property type="match status" value="1"/>
</dbReference>
<dbReference type="SMART" id="SM00868">
    <property type="entry name" value="zf-AD"/>
    <property type="match status" value="1"/>
</dbReference>
<feature type="domain" description="ZAD" evidence="2">
    <location>
        <begin position="12"/>
        <end position="87"/>
    </location>
</feature>
<dbReference type="GO" id="GO:0008270">
    <property type="term" value="F:zinc ion binding"/>
    <property type="evidence" value="ECO:0007669"/>
    <property type="project" value="UniProtKB-UniRule"/>
</dbReference>
<keyword evidence="1" id="KW-0479">Metal-binding</keyword>